<feature type="region of interest" description="Disordered" evidence="1">
    <location>
        <begin position="103"/>
        <end position="140"/>
    </location>
</feature>
<evidence type="ECO:0008006" key="4">
    <source>
        <dbReference type="Google" id="ProtNLM"/>
    </source>
</evidence>
<keyword evidence="3" id="KW-1185">Reference proteome</keyword>
<comment type="caution">
    <text evidence="2">The sequence shown here is derived from an EMBL/GenBank/DDBJ whole genome shotgun (WGS) entry which is preliminary data.</text>
</comment>
<name>A0ABW1MCK4_9ACTN</name>
<evidence type="ECO:0000313" key="3">
    <source>
        <dbReference type="Proteomes" id="UP001596139"/>
    </source>
</evidence>
<feature type="region of interest" description="Disordered" evidence="1">
    <location>
        <begin position="42"/>
        <end position="61"/>
    </location>
</feature>
<feature type="compositionally biased region" description="Low complexity" evidence="1">
    <location>
        <begin position="111"/>
        <end position="125"/>
    </location>
</feature>
<dbReference type="EMBL" id="JBHSPX010000001">
    <property type="protein sequence ID" value="MFC6061509.1"/>
    <property type="molecule type" value="Genomic_DNA"/>
</dbReference>
<sequence length="203" mass="20683">MITGSPPQPPGKRTVPQPGTHTRRSILLTGAALGSAALLTGCSEQSDASDDMDSAAGRSLLEKGSQDSGALLARYDATLTAHPALEKQLRPLRDQVAVHISAFEAPDATGTPSRTPSATASPSRTPGKRPRAPKVPGSARQALTVLADAERDTADRRTAALVGAPPEVARLLASVAAAGAAHAYVLDSHGTDGGTDEKDGKNA</sequence>
<protein>
    <recommendedName>
        <fullName evidence="4">Lipoprotein</fullName>
    </recommendedName>
</protein>
<evidence type="ECO:0000313" key="2">
    <source>
        <dbReference type="EMBL" id="MFC6061509.1"/>
    </source>
</evidence>
<evidence type="ECO:0000256" key="1">
    <source>
        <dbReference type="SAM" id="MobiDB-lite"/>
    </source>
</evidence>
<feature type="compositionally biased region" description="Pro residues" evidence="1">
    <location>
        <begin position="1"/>
        <end position="10"/>
    </location>
</feature>
<proteinExistence type="predicted"/>
<reference evidence="3" key="1">
    <citation type="journal article" date="2019" name="Int. J. Syst. Evol. Microbiol.">
        <title>The Global Catalogue of Microorganisms (GCM) 10K type strain sequencing project: providing services to taxonomists for standard genome sequencing and annotation.</title>
        <authorList>
            <consortium name="The Broad Institute Genomics Platform"/>
            <consortium name="The Broad Institute Genome Sequencing Center for Infectious Disease"/>
            <person name="Wu L."/>
            <person name="Ma J."/>
        </authorList>
    </citation>
    <scope>NUCLEOTIDE SEQUENCE [LARGE SCALE GENOMIC DNA]</scope>
    <source>
        <strain evidence="3">CGMCC 1.15180</strain>
    </source>
</reference>
<organism evidence="2 3">
    <name type="scientific">Streptomyces ochraceiscleroticus</name>
    <dbReference type="NCBI Taxonomy" id="47761"/>
    <lineage>
        <taxon>Bacteria</taxon>
        <taxon>Bacillati</taxon>
        <taxon>Actinomycetota</taxon>
        <taxon>Actinomycetes</taxon>
        <taxon>Kitasatosporales</taxon>
        <taxon>Streptomycetaceae</taxon>
        <taxon>Streptomyces</taxon>
    </lineage>
</organism>
<dbReference type="Proteomes" id="UP001596139">
    <property type="component" value="Unassembled WGS sequence"/>
</dbReference>
<accession>A0ABW1MCK4</accession>
<feature type="region of interest" description="Disordered" evidence="1">
    <location>
        <begin position="1"/>
        <end position="22"/>
    </location>
</feature>
<dbReference type="RefSeq" id="WP_382467315.1">
    <property type="nucleotide sequence ID" value="NZ_JBHSPX010000001.1"/>
</dbReference>
<gene>
    <name evidence="2" type="ORF">ACFP4F_02970</name>
</gene>